<dbReference type="AlphaFoldDB" id="A0A7J8P931"/>
<sequence length="140" mass="16061">MEQHPNVWLHVVLPLLLHLRLRPRRHHPPQLPLSHPPQAPGYSRHPLVLAPYENHHNPIPMVPLLPTGNPRFGSGVLLVLHLLSLPFPSPPPNILHHPPPPSVNRFKCWPFYYPLCYTQWCMGTDSGRRLGCRPPASRSW</sequence>
<dbReference type="EMBL" id="JABEZZ010000005">
    <property type="protein sequence ID" value="MBA0585688.1"/>
    <property type="molecule type" value="Genomic_DNA"/>
</dbReference>
<gene>
    <name evidence="1" type="ORF">Gorai_016455</name>
</gene>
<reference evidence="1 2" key="1">
    <citation type="journal article" date="2019" name="Genome Biol. Evol.">
        <title>Insights into the evolution of the New World diploid cottons (Gossypium, subgenus Houzingenia) based on genome sequencing.</title>
        <authorList>
            <person name="Grover C.E."/>
            <person name="Arick M.A. 2nd"/>
            <person name="Thrash A."/>
            <person name="Conover J.L."/>
            <person name="Sanders W.S."/>
            <person name="Peterson D.G."/>
            <person name="Frelichowski J.E."/>
            <person name="Scheffler J.A."/>
            <person name="Scheffler B.E."/>
            <person name="Wendel J.F."/>
        </authorList>
    </citation>
    <scope>NUCLEOTIDE SEQUENCE [LARGE SCALE GENOMIC DNA]</scope>
    <source>
        <strain evidence="1">8</strain>
        <tissue evidence="1">Leaf</tissue>
    </source>
</reference>
<proteinExistence type="predicted"/>
<evidence type="ECO:0000313" key="2">
    <source>
        <dbReference type="Proteomes" id="UP000593578"/>
    </source>
</evidence>
<evidence type="ECO:0000313" key="1">
    <source>
        <dbReference type="EMBL" id="MBA0585688.1"/>
    </source>
</evidence>
<accession>A0A7J8P931</accession>
<comment type="caution">
    <text evidence="1">The sequence shown here is derived from an EMBL/GenBank/DDBJ whole genome shotgun (WGS) entry which is preliminary data.</text>
</comment>
<organism evidence="1 2">
    <name type="scientific">Gossypium raimondii</name>
    <name type="common">Peruvian cotton</name>
    <name type="synonym">Gossypium klotzschianum subsp. raimondii</name>
    <dbReference type="NCBI Taxonomy" id="29730"/>
    <lineage>
        <taxon>Eukaryota</taxon>
        <taxon>Viridiplantae</taxon>
        <taxon>Streptophyta</taxon>
        <taxon>Embryophyta</taxon>
        <taxon>Tracheophyta</taxon>
        <taxon>Spermatophyta</taxon>
        <taxon>Magnoliopsida</taxon>
        <taxon>eudicotyledons</taxon>
        <taxon>Gunneridae</taxon>
        <taxon>Pentapetalae</taxon>
        <taxon>rosids</taxon>
        <taxon>malvids</taxon>
        <taxon>Malvales</taxon>
        <taxon>Malvaceae</taxon>
        <taxon>Malvoideae</taxon>
        <taxon>Gossypium</taxon>
    </lineage>
</organism>
<protein>
    <submittedName>
        <fullName evidence="1">Uncharacterized protein</fullName>
    </submittedName>
</protein>
<name>A0A7J8P931_GOSRA</name>
<dbReference type="Proteomes" id="UP000593578">
    <property type="component" value="Unassembled WGS sequence"/>
</dbReference>